<feature type="region of interest" description="Disordered" evidence="11">
    <location>
        <begin position="760"/>
        <end position="794"/>
    </location>
</feature>
<dbReference type="RefSeq" id="XP_003671276.2">
    <property type="nucleotide sequence ID" value="XM_003671228.2"/>
</dbReference>
<dbReference type="PANTHER" id="PTHR23226">
    <property type="entry name" value="ZINC FINGER AND SCAN DOMAIN-CONTAINING"/>
    <property type="match status" value="1"/>
</dbReference>
<accession>G0WE22</accession>
<dbReference type="SMART" id="SM00355">
    <property type="entry name" value="ZnF_C2H2"/>
    <property type="match status" value="2"/>
</dbReference>
<evidence type="ECO:0000313" key="13">
    <source>
        <dbReference type="EMBL" id="CCD26033.2"/>
    </source>
</evidence>
<dbReference type="InterPro" id="IPR013087">
    <property type="entry name" value="Znf_C2H2_type"/>
</dbReference>
<evidence type="ECO:0000256" key="3">
    <source>
        <dbReference type="ARBA" id="ARBA00022737"/>
    </source>
</evidence>
<feature type="region of interest" description="Disordered" evidence="11">
    <location>
        <begin position="330"/>
        <end position="359"/>
    </location>
</feature>
<feature type="compositionally biased region" description="Low complexity" evidence="11">
    <location>
        <begin position="289"/>
        <end position="310"/>
    </location>
</feature>
<keyword evidence="6" id="KW-0805">Transcription regulation</keyword>
<evidence type="ECO:0000256" key="4">
    <source>
        <dbReference type="ARBA" id="ARBA00022771"/>
    </source>
</evidence>
<reference evidence="13 14" key="1">
    <citation type="journal article" date="2011" name="Proc. Natl. Acad. Sci. U.S.A.">
        <title>Evolutionary erosion of yeast sex chromosomes by mating-type switching accidents.</title>
        <authorList>
            <person name="Gordon J.L."/>
            <person name="Armisen D."/>
            <person name="Proux-Wera E."/>
            <person name="Oheigeartaigh S.S."/>
            <person name="Byrne K.P."/>
            <person name="Wolfe K.H."/>
        </authorList>
    </citation>
    <scope>NUCLEOTIDE SEQUENCE [LARGE SCALE GENOMIC DNA]</scope>
    <source>
        <strain evidence="14">ATCC 10597 / BCRC 20456 / CBS 421 / NBRC 0211 / NRRL Y-12639</strain>
    </source>
</reference>
<dbReference type="Pfam" id="PF00096">
    <property type="entry name" value="zf-C2H2"/>
    <property type="match status" value="2"/>
</dbReference>
<feature type="compositionally biased region" description="Polar residues" evidence="11">
    <location>
        <begin position="625"/>
        <end position="636"/>
    </location>
</feature>
<keyword evidence="3" id="KW-0677">Repeat</keyword>
<feature type="region of interest" description="Disordered" evidence="11">
    <location>
        <begin position="616"/>
        <end position="648"/>
    </location>
</feature>
<dbReference type="GO" id="GO:0045944">
    <property type="term" value="P:positive regulation of transcription by RNA polymerase II"/>
    <property type="evidence" value="ECO:0007669"/>
    <property type="project" value="UniProtKB-ARBA"/>
</dbReference>
<feature type="region of interest" description="Disordered" evidence="11">
    <location>
        <begin position="288"/>
        <end position="310"/>
    </location>
</feature>
<dbReference type="GO" id="GO:0000978">
    <property type="term" value="F:RNA polymerase II cis-regulatory region sequence-specific DNA binding"/>
    <property type="evidence" value="ECO:0007669"/>
    <property type="project" value="TreeGrafter"/>
</dbReference>
<dbReference type="Gene3D" id="3.30.160.60">
    <property type="entry name" value="Classic Zinc Finger"/>
    <property type="match status" value="2"/>
</dbReference>
<keyword evidence="10" id="KW-0175">Coiled coil</keyword>
<feature type="compositionally biased region" description="Low complexity" evidence="11">
    <location>
        <begin position="334"/>
        <end position="351"/>
    </location>
</feature>
<keyword evidence="7" id="KW-0804">Transcription</keyword>
<keyword evidence="2" id="KW-0479">Metal-binding</keyword>
<evidence type="ECO:0000259" key="12">
    <source>
        <dbReference type="PROSITE" id="PS50157"/>
    </source>
</evidence>
<keyword evidence="8" id="KW-0539">Nucleus</keyword>
<name>G0WE22_NAUDC</name>
<evidence type="ECO:0000256" key="9">
    <source>
        <dbReference type="PROSITE-ProRule" id="PRU00042"/>
    </source>
</evidence>
<evidence type="ECO:0000256" key="6">
    <source>
        <dbReference type="ARBA" id="ARBA00023015"/>
    </source>
</evidence>
<dbReference type="EMBL" id="HE580273">
    <property type="protein sequence ID" value="CCD26033.2"/>
    <property type="molecule type" value="Genomic_DNA"/>
</dbReference>
<keyword evidence="5" id="KW-0862">Zinc</keyword>
<evidence type="ECO:0000313" key="14">
    <source>
        <dbReference type="Proteomes" id="UP000000689"/>
    </source>
</evidence>
<evidence type="ECO:0000256" key="11">
    <source>
        <dbReference type="SAM" id="MobiDB-lite"/>
    </source>
</evidence>
<evidence type="ECO:0000256" key="1">
    <source>
        <dbReference type="ARBA" id="ARBA00004123"/>
    </source>
</evidence>
<dbReference type="GO" id="GO:0005634">
    <property type="term" value="C:nucleus"/>
    <property type="evidence" value="ECO:0007669"/>
    <property type="project" value="UniProtKB-SubCell"/>
</dbReference>
<evidence type="ECO:0000256" key="5">
    <source>
        <dbReference type="ARBA" id="ARBA00022833"/>
    </source>
</evidence>
<dbReference type="PANTHER" id="PTHR23226:SF416">
    <property type="entry name" value="FI01424P"/>
    <property type="match status" value="1"/>
</dbReference>
<dbReference type="FunFam" id="3.30.160.60:FF:001752">
    <property type="entry name" value="Transcriptional factor SWI5"/>
    <property type="match status" value="1"/>
</dbReference>
<evidence type="ECO:0000256" key="7">
    <source>
        <dbReference type="ARBA" id="ARBA00023163"/>
    </source>
</evidence>
<dbReference type="AlphaFoldDB" id="G0WE22"/>
<dbReference type="KEGG" id="ndi:NDAI_0G02560"/>
<dbReference type="Proteomes" id="UP000000689">
    <property type="component" value="Chromosome 7"/>
</dbReference>
<feature type="domain" description="C2H2-type" evidence="12">
    <location>
        <begin position="661"/>
        <end position="690"/>
    </location>
</feature>
<dbReference type="OMA" id="FQHTPTK"/>
<dbReference type="STRING" id="1071378.G0WE22"/>
<feature type="region of interest" description="Disordered" evidence="11">
    <location>
        <begin position="529"/>
        <end position="564"/>
    </location>
</feature>
<feature type="compositionally biased region" description="Polar residues" evidence="11">
    <location>
        <begin position="384"/>
        <end position="394"/>
    </location>
</feature>
<organism evidence="13 14">
    <name type="scientific">Naumovozyma dairenensis (strain ATCC 10597 / BCRC 20456 / CBS 421 / NBRC 0211 / NRRL Y-12639)</name>
    <name type="common">Saccharomyces dairenensis</name>
    <dbReference type="NCBI Taxonomy" id="1071378"/>
    <lineage>
        <taxon>Eukaryota</taxon>
        <taxon>Fungi</taxon>
        <taxon>Dikarya</taxon>
        <taxon>Ascomycota</taxon>
        <taxon>Saccharomycotina</taxon>
        <taxon>Saccharomycetes</taxon>
        <taxon>Saccharomycetales</taxon>
        <taxon>Saccharomycetaceae</taxon>
        <taxon>Naumovozyma</taxon>
    </lineage>
</organism>
<evidence type="ECO:0000256" key="10">
    <source>
        <dbReference type="SAM" id="Coils"/>
    </source>
</evidence>
<comment type="subcellular location">
    <subcellularLocation>
        <location evidence="1">Nucleus</location>
    </subcellularLocation>
</comment>
<evidence type="ECO:0000256" key="8">
    <source>
        <dbReference type="ARBA" id="ARBA00023242"/>
    </source>
</evidence>
<dbReference type="InterPro" id="IPR036236">
    <property type="entry name" value="Znf_C2H2_sf"/>
</dbReference>
<proteinExistence type="predicted"/>
<dbReference type="FunFam" id="3.30.160.60:FF:000125">
    <property type="entry name" value="Putative zinc finger protein 143"/>
    <property type="match status" value="1"/>
</dbReference>
<dbReference type="PROSITE" id="PS50157">
    <property type="entry name" value="ZINC_FINGER_C2H2_2"/>
    <property type="match status" value="2"/>
</dbReference>
<sequence length="794" mass="89506">MESVPNSSWLMDPSDVLKNANIIPATESTSNTQNTHNMNGSYARDMDNIIGPNNIYYQQPYLIKSSTNSCNNNNNNNDNTNAPLFEDQDNFDSLFDLNYTDIDSLLTQELKDLDIPLIPTDNNNSSNDSNQWNNHQYGKKSMSHKRGPSGTAIFGFLNHNKNLSISSVNRHILELSKDPTSFDINFLQNNSNNTIQEVPNENPATNHLSQSLLKQQEKLRLALEQQKEVNKKLELQLKENQLQQEKLQRVLLEQEAVAQQLVSKNTNNDPYETNNDDAFIITTPPPKINLNPSSNNNNSNNKYSNNNNNIRNDELIITTNSTNGKYQFPPPIMISPANSNSNSNSSMNASPTRRGRGHNRRFILSEVSDNGNIEDESFRATKDGGNNDNFSTNTPDLLATTNYFQELSKQRDCYPPVSSTKLAPSAVIAPPLNSPFYIQSPGKESNDTLQEKSSFLNPFTANTQYSSSSPSEPATSRTILSLHSKKDSCLSTVSTIPQTLDEALINSQGIEHDNQKRLLGLGLNMALESTTTEQQQQQQRRDSIRKPPPLNILPTIPGSSNNTPIKKNKNQFPQKHTFQHTPIKTLTPMRTHNNAISPTASNLEAPLPPPPTLPLSLLSTPTPPRSQTIRTTSPTRITKKPTTLPPGTIDQYVEELPNKQFGCLYPNCDKIFKRRYNVRTHIQTHLEDRPYRCEFRGCEKAFVRNHDLVRHKKLHAEKHMKTQSPIKKKNAIEEERSPVKETIERDKDKGIVVMKIQEQLREEQEGHESSSTLAQEPTITRVCSDDSMTSMWVD</sequence>
<dbReference type="SUPFAM" id="SSF57667">
    <property type="entry name" value="beta-beta-alpha zinc fingers"/>
    <property type="match status" value="1"/>
</dbReference>
<evidence type="ECO:0000256" key="2">
    <source>
        <dbReference type="ARBA" id="ARBA00022723"/>
    </source>
</evidence>
<dbReference type="OrthoDB" id="3437960at2759"/>
<feature type="region of interest" description="Disordered" evidence="11">
    <location>
        <begin position="374"/>
        <end position="394"/>
    </location>
</feature>
<feature type="compositionally biased region" description="Low complexity" evidence="11">
    <location>
        <begin position="122"/>
        <end position="134"/>
    </location>
</feature>
<keyword evidence="4 9" id="KW-0863">Zinc-finger</keyword>
<feature type="compositionally biased region" description="Polar residues" evidence="11">
    <location>
        <begin position="769"/>
        <end position="778"/>
    </location>
</feature>
<keyword evidence="14" id="KW-1185">Reference proteome</keyword>
<dbReference type="PROSITE" id="PS00028">
    <property type="entry name" value="ZINC_FINGER_C2H2_1"/>
    <property type="match status" value="2"/>
</dbReference>
<gene>
    <name evidence="13" type="primary">NDAI0G02560</name>
    <name evidence="13" type="ordered locus">NDAI_0G02560</name>
</gene>
<dbReference type="GeneID" id="11497429"/>
<feature type="domain" description="C2H2-type" evidence="12">
    <location>
        <begin position="691"/>
        <end position="720"/>
    </location>
</feature>
<feature type="region of interest" description="Disordered" evidence="11">
    <location>
        <begin position="121"/>
        <end position="145"/>
    </location>
</feature>
<dbReference type="GO" id="GO:0008270">
    <property type="term" value="F:zinc ion binding"/>
    <property type="evidence" value="ECO:0007669"/>
    <property type="project" value="UniProtKB-KW"/>
</dbReference>
<dbReference type="GO" id="GO:0000981">
    <property type="term" value="F:DNA-binding transcription factor activity, RNA polymerase II-specific"/>
    <property type="evidence" value="ECO:0007669"/>
    <property type="project" value="UniProtKB-ARBA"/>
</dbReference>
<protein>
    <recommendedName>
        <fullName evidence="12">C2H2-type domain-containing protein</fullName>
    </recommendedName>
</protein>
<dbReference type="HOGENOM" id="CLU_021006_0_0_1"/>
<feature type="coiled-coil region" evidence="10">
    <location>
        <begin position="216"/>
        <end position="255"/>
    </location>
</feature>
<dbReference type="eggNOG" id="KOG1721">
    <property type="taxonomic scope" value="Eukaryota"/>
</dbReference>